<dbReference type="RefSeq" id="WP_135392914.1">
    <property type="nucleotide sequence ID" value="NZ_SRMB01000001.1"/>
</dbReference>
<evidence type="ECO:0000313" key="1">
    <source>
        <dbReference type="EMBL" id="TGE28956.1"/>
    </source>
</evidence>
<dbReference type="EMBL" id="SRMB01000001">
    <property type="protein sequence ID" value="TGE28956.1"/>
    <property type="molecule type" value="Genomic_DNA"/>
</dbReference>
<evidence type="ECO:0000313" key="2">
    <source>
        <dbReference type="Proteomes" id="UP000298471"/>
    </source>
</evidence>
<dbReference type="Proteomes" id="UP000298471">
    <property type="component" value="Unassembled WGS sequence"/>
</dbReference>
<dbReference type="AlphaFoldDB" id="A0A4Z0QHK1"/>
<sequence length="125" mass="14548">MKYHQLFIDCNSPETYAAVTLLLGVEPLVNRPSKWSPNVNETWHFQVETSDQDPPFDFINTFLDLLEGNYDALAALGIQRTNILFWLVYEYDQQCAMEFYPLEMERLGKNGIHLNIDCYPTKTHA</sequence>
<keyword evidence="2" id="KW-1185">Reference proteome</keyword>
<organism evidence="1 2">
    <name type="scientific">Hymenobacter metallicola</name>
    <dbReference type="NCBI Taxonomy" id="2563114"/>
    <lineage>
        <taxon>Bacteria</taxon>
        <taxon>Pseudomonadati</taxon>
        <taxon>Bacteroidota</taxon>
        <taxon>Cytophagia</taxon>
        <taxon>Cytophagales</taxon>
        <taxon>Hymenobacteraceae</taxon>
        <taxon>Hymenobacter</taxon>
    </lineage>
</organism>
<accession>A0A4Z0QHK1</accession>
<evidence type="ECO:0008006" key="3">
    <source>
        <dbReference type="Google" id="ProtNLM"/>
    </source>
</evidence>
<name>A0A4Z0QHK1_9BACT</name>
<gene>
    <name evidence="1" type="ORF">E5K02_05700</name>
</gene>
<reference evidence="1 2" key="1">
    <citation type="submission" date="2019-04" db="EMBL/GenBank/DDBJ databases">
        <authorList>
            <person name="Feng G."/>
            <person name="Zhang J."/>
            <person name="Zhu H."/>
        </authorList>
    </citation>
    <scope>NUCLEOTIDE SEQUENCE [LARGE SCALE GENOMIC DNA]</scope>
    <source>
        <strain evidence="1 2">9PBR-1</strain>
    </source>
</reference>
<comment type="caution">
    <text evidence="1">The sequence shown here is derived from an EMBL/GenBank/DDBJ whole genome shotgun (WGS) entry which is preliminary data.</text>
</comment>
<dbReference type="OrthoDB" id="2086634at2"/>
<proteinExistence type="predicted"/>
<protein>
    <recommendedName>
        <fullName evidence="3">DUF4279 domain-containing protein</fullName>
    </recommendedName>
</protein>